<dbReference type="InterPro" id="IPR022243">
    <property type="entry name" value="DUF3768"/>
</dbReference>
<reference evidence="1 2" key="4">
    <citation type="journal article" date="2018" name="Environ. Microbiol. Rep.">
        <title>Phylogenetic distribution of roseobacticides in the Roseobacter group and their effect on microalgae.</title>
        <authorList>
            <person name="Sonnenschein E.C."/>
            <person name="Phippen C.B."/>
            <person name="Bentzon-Tilia M."/>
            <person name="Rasmussen S.A."/>
            <person name="Nielsen K.F."/>
            <person name="Gram L."/>
        </authorList>
    </citation>
    <scope>NUCLEOTIDE SEQUENCE [LARGE SCALE GENOMIC DNA]</scope>
    <source>
        <strain evidence="1 2">P36</strain>
    </source>
</reference>
<keyword evidence="2" id="KW-1185">Reference proteome</keyword>
<dbReference type="RefSeq" id="WP_096870206.1">
    <property type="nucleotide sequence ID" value="NZ_CP010649.1"/>
</dbReference>
<name>A0ABM6PK98_9RHOB</name>
<proteinExistence type="predicted"/>
<reference evidence="1 2" key="1">
    <citation type="journal article" date="2017" name="Front. Microbiol.">
        <title>Phaeobacter piscinae sp. nov., a species of the Roseobacter group and potential aquaculture probiont.</title>
        <authorList>
            <person name="Sonnenschein E.C."/>
            <person name="Phippen C.B.W."/>
            <person name="Nielsen K.F."/>
            <person name="Mateiu R.V."/>
            <person name="Melchiorsen J."/>
            <person name="Gram L."/>
            <person name="Overmann J."/>
            <person name="Freese H.M."/>
        </authorList>
    </citation>
    <scope>NUCLEOTIDE SEQUENCE [LARGE SCALE GENOMIC DNA]</scope>
    <source>
        <strain evidence="1 2">P36</strain>
    </source>
</reference>
<organism evidence="1 2">
    <name type="scientific">Phaeobacter piscinae</name>
    <dbReference type="NCBI Taxonomy" id="1580596"/>
    <lineage>
        <taxon>Bacteria</taxon>
        <taxon>Pseudomonadati</taxon>
        <taxon>Pseudomonadota</taxon>
        <taxon>Alphaproteobacteria</taxon>
        <taxon>Rhodobacterales</taxon>
        <taxon>Roseobacteraceae</taxon>
        <taxon>Phaeobacter</taxon>
    </lineage>
</organism>
<reference evidence="1 2" key="3">
    <citation type="journal article" date="2017" name="Int. J. Syst. Evol. Microbiol.">
        <title>Adaptation of Surface-Associated Bacteria to the Open Ocean: A Genomically Distinct Subpopulation of Phaeobacter gallaeciensis Colonizes Pacific Mesozooplankton.</title>
        <authorList>
            <person name="Freese H.M."/>
            <person name="Methner A."/>
            <person name="Overmann J."/>
        </authorList>
    </citation>
    <scope>NUCLEOTIDE SEQUENCE [LARGE SCALE GENOMIC DNA]</scope>
    <source>
        <strain evidence="1 2">P36</strain>
    </source>
</reference>
<dbReference type="EMBL" id="CP010649">
    <property type="protein sequence ID" value="ATG38116.1"/>
    <property type="molecule type" value="Genomic_DNA"/>
</dbReference>
<protein>
    <recommendedName>
        <fullName evidence="3">DUF3768 domain-containing protein</fullName>
    </recommendedName>
</protein>
<sequence length="127" mass="14475">MGFNLMEMSFDQLREALETKAIAQQNDAFRKIKLADASIGRWVITQALNAHGDEYVQQCVQAVRDHTSFEADTDPDGQHDMGFMRVEDRAVWWKIDLYDPTYTFGSEAPAEVCLTRRVLTIGLPSDF</sequence>
<gene>
    <name evidence="1" type="ORF">PhaeoP36_04041</name>
</gene>
<keyword evidence="1" id="KW-0614">Plasmid</keyword>
<evidence type="ECO:0000313" key="1">
    <source>
        <dbReference type="EMBL" id="ATG38116.1"/>
    </source>
</evidence>
<evidence type="ECO:0008006" key="3">
    <source>
        <dbReference type="Google" id="ProtNLM"/>
    </source>
</evidence>
<accession>A0ABM6PK98</accession>
<reference evidence="1 2" key="2">
    <citation type="journal article" date="2017" name="Genome Biol. Evol.">
        <title>Trajectories and Drivers of Genome Evolution in Surface-Associated Marine Phaeobacter.</title>
        <authorList>
            <person name="Freese H.M."/>
            <person name="Sikorski J."/>
            <person name="Bunk B."/>
            <person name="Scheuner C."/>
            <person name="Meier-Kolthoff J.P."/>
            <person name="Sproer C."/>
            <person name="Gram L."/>
            <person name="Overmann J."/>
        </authorList>
    </citation>
    <scope>NUCLEOTIDE SEQUENCE [LARGE SCALE GENOMIC DNA]</scope>
    <source>
        <strain evidence="1 2">P36</strain>
    </source>
</reference>
<evidence type="ECO:0000313" key="2">
    <source>
        <dbReference type="Proteomes" id="UP000218891"/>
    </source>
</evidence>
<dbReference type="Pfam" id="PF12599">
    <property type="entry name" value="DUF3768"/>
    <property type="match status" value="1"/>
</dbReference>
<geneLocation type="plasmid" evidence="1 2">
    <name>pP36_f</name>
</geneLocation>
<dbReference type="Proteomes" id="UP000218891">
    <property type="component" value="Plasmid pP36_f"/>
</dbReference>